<dbReference type="PROSITE" id="PS00455">
    <property type="entry name" value="AMP_BINDING"/>
    <property type="match status" value="1"/>
</dbReference>
<evidence type="ECO:0000259" key="3">
    <source>
        <dbReference type="Pfam" id="PF00501"/>
    </source>
</evidence>
<proteinExistence type="inferred from homology"/>
<dbReference type="Gene3D" id="3.30.300.30">
    <property type="match status" value="1"/>
</dbReference>
<evidence type="ECO:0000256" key="1">
    <source>
        <dbReference type="ARBA" id="ARBA00006432"/>
    </source>
</evidence>
<dbReference type="InterPro" id="IPR045851">
    <property type="entry name" value="AMP-bd_C_sf"/>
</dbReference>
<protein>
    <submittedName>
        <fullName evidence="5">Long-chain-fatty-acid--CoA ligase FadD13</fullName>
        <ecNumber evidence="5">6.2.1.3</ecNumber>
    </submittedName>
</protein>
<dbReference type="GO" id="GO:0004467">
    <property type="term" value="F:long-chain fatty acid-CoA ligase activity"/>
    <property type="evidence" value="ECO:0007669"/>
    <property type="project" value="UniProtKB-EC"/>
</dbReference>
<gene>
    <name evidence="5" type="ORF">SIN8267_02255</name>
</gene>
<dbReference type="Proteomes" id="UP000838100">
    <property type="component" value="Unassembled WGS sequence"/>
</dbReference>
<organism evidence="5 6">
    <name type="scientific">Sinobacterium norvegicum</name>
    <dbReference type="NCBI Taxonomy" id="1641715"/>
    <lineage>
        <taxon>Bacteria</taxon>
        <taxon>Pseudomonadati</taxon>
        <taxon>Pseudomonadota</taxon>
        <taxon>Gammaproteobacteria</taxon>
        <taxon>Cellvibrionales</taxon>
        <taxon>Spongiibacteraceae</taxon>
        <taxon>Sinobacterium</taxon>
    </lineage>
</organism>
<keyword evidence="2 5" id="KW-0436">Ligase</keyword>
<dbReference type="PANTHER" id="PTHR43201">
    <property type="entry name" value="ACYL-COA SYNTHETASE"/>
    <property type="match status" value="1"/>
</dbReference>
<dbReference type="SUPFAM" id="SSF56801">
    <property type="entry name" value="Acetyl-CoA synthetase-like"/>
    <property type="match status" value="1"/>
</dbReference>
<name>A0ABM9AG00_9GAMM</name>
<comment type="similarity">
    <text evidence="1">Belongs to the ATP-dependent AMP-binding enzyme family.</text>
</comment>
<accession>A0ABM9AG00</accession>
<dbReference type="RefSeq" id="WP_237444833.1">
    <property type="nucleotide sequence ID" value="NZ_CAKLPX010000002.1"/>
</dbReference>
<dbReference type="Pfam" id="PF13193">
    <property type="entry name" value="AMP-binding_C"/>
    <property type="match status" value="1"/>
</dbReference>
<feature type="domain" description="AMP-binding enzyme C-terminal" evidence="4">
    <location>
        <begin position="493"/>
        <end position="569"/>
    </location>
</feature>
<dbReference type="InterPro" id="IPR025110">
    <property type="entry name" value="AMP-bd_C"/>
</dbReference>
<dbReference type="PANTHER" id="PTHR43201:SF5">
    <property type="entry name" value="MEDIUM-CHAIN ACYL-COA LIGASE ACSF2, MITOCHONDRIAL"/>
    <property type="match status" value="1"/>
</dbReference>
<dbReference type="Pfam" id="PF00501">
    <property type="entry name" value="AMP-binding"/>
    <property type="match status" value="1"/>
</dbReference>
<evidence type="ECO:0000259" key="4">
    <source>
        <dbReference type="Pfam" id="PF13193"/>
    </source>
</evidence>
<feature type="domain" description="AMP-dependent synthetase/ligase" evidence="3">
    <location>
        <begin position="72"/>
        <end position="443"/>
    </location>
</feature>
<keyword evidence="6" id="KW-1185">Reference proteome</keyword>
<dbReference type="InterPro" id="IPR000873">
    <property type="entry name" value="AMP-dep_synth/lig_dom"/>
</dbReference>
<dbReference type="EMBL" id="CAKLPX010000002">
    <property type="protein sequence ID" value="CAH0992139.1"/>
    <property type="molecule type" value="Genomic_DNA"/>
</dbReference>
<sequence>MSDMTMTNSQQDDAVLSEQQLAALITKTQGAVDNLTAIGGAFEVQSRDVFGQANDVFTVAPNSLRDTYASCLGHGDKTFVVYHEQRLSFNQVYQQAVCLAEALASDYGIAKGDRVAIAMRNNPEWMVTFMAVTSLGAIAVPINSWWTTQELAFGLKDCAAKLVVVDNQRFDRIEPFIAELDSAIIVVDKKTTVDKVADYAEVAGRYIQCSMPTIDIQPDDDAVILYTSGSSGHPKGVVSTQRGILSAVISWMLLGQAATDAGIIALSTTPEEDSAALLSVPLFHVTGCHSLFLLSMIIGRKVVMMHRWDPEVALELIEREKISYVNGVPTMSQELLDAASNSNRDISSLVELASGGAARPPEHVRRIKQDFNLSPSSGYGLTETNALGAVNSGDTYISKPASVGMPSPGVTKVRIVDEQGEVLPTGEAGEICIQSPANARGYWNNPEATAESFKDGWFHSGDVGYIDELGLLYIVDRLKDIIIRGGENISCGEVEAAIYSHPAIAEVAVYAMPDERLGEIVAATIYFKQSFSLSKESLLEFLKTHLAAYKIPKILVISDEPLPRTGTDKIFKREIKQKMLDSYTG</sequence>
<evidence type="ECO:0000256" key="2">
    <source>
        <dbReference type="ARBA" id="ARBA00022598"/>
    </source>
</evidence>
<evidence type="ECO:0000313" key="5">
    <source>
        <dbReference type="EMBL" id="CAH0992139.1"/>
    </source>
</evidence>
<evidence type="ECO:0000313" key="6">
    <source>
        <dbReference type="Proteomes" id="UP000838100"/>
    </source>
</evidence>
<dbReference type="EC" id="6.2.1.3" evidence="5"/>
<comment type="caution">
    <text evidence="5">The sequence shown here is derived from an EMBL/GenBank/DDBJ whole genome shotgun (WGS) entry which is preliminary data.</text>
</comment>
<dbReference type="Gene3D" id="3.40.50.980">
    <property type="match status" value="2"/>
</dbReference>
<dbReference type="InterPro" id="IPR020845">
    <property type="entry name" value="AMP-binding_CS"/>
</dbReference>
<reference evidence="5" key="1">
    <citation type="submission" date="2021-12" db="EMBL/GenBank/DDBJ databases">
        <authorList>
            <person name="Rodrigo-Torres L."/>
            <person name="Arahal R. D."/>
            <person name="Lucena T."/>
        </authorList>
    </citation>
    <scope>NUCLEOTIDE SEQUENCE</scope>
    <source>
        <strain evidence="5">CECT 8267</strain>
    </source>
</reference>
<dbReference type="Gene3D" id="2.30.38.10">
    <property type="entry name" value="Luciferase, Domain 3"/>
    <property type="match status" value="1"/>
</dbReference>